<evidence type="ECO:0000256" key="2">
    <source>
        <dbReference type="ARBA" id="ARBA00022475"/>
    </source>
</evidence>
<feature type="transmembrane region" description="Helical" evidence="7">
    <location>
        <begin position="259"/>
        <end position="283"/>
    </location>
</feature>
<dbReference type="PANTHER" id="PTHR30572">
    <property type="entry name" value="MEMBRANE COMPONENT OF TRANSPORTER-RELATED"/>
    <property type="match status" value="1"/>
</dbReference>
<comment type="similarity">
    <text evidence="6">Belongs to the ABC-4 integral membrane protein family.</text>
</comment>
<evidence type="ECO:0000256" key="7">
    <source>
        <dbReference type="SAM" id="Phobius"/>
    </source>
</evidence>
<feature type="transmembrane region" description="Helical" evidence="7">
    <location>
        <begin position="396"/>
        <end position="416"/>
    </location>
</feature>
<evidence type="ECO:0000256" key="4">
    <source>
        <dbReference type="ARBA" id="ARBA00022989"/>
    </source>
</evidence>
<gene>
    <name evidence="9" type="ORF">JF887_14435</name>
</gene>
<feature type="transmembrane region" description="Helical" evidence="7">
    <location>
        <begin position="752"/>
        <end position="775"/>
    </location>
</feature>
<keyword evidence="3 7" id="KW-0812">Transmembrane</keyword>
<feature type="transmembrane region" description="Helical" evidence="7">
    <location>
        <begin position="304"/>
        <end position="333"/>
    </location>
</feature>
<feature type="transmembrane region" description="Helical" evidence="7">
    <location>
        <begin position="353"/>
        <end position="375"/>
    </location>
</feature>
<evidence type="ECO:0000256" key="1">
    <source>
        <dbReference type="ARBA" id="ARBA00004651"/>
    </source>
</evidence>
<reference evidence="9 10" key="1">
    <citation type="submission" date="2020-10" db="EMBL/GenBank/DDBJ databases">
        <title>Ca. Dormibacterota MAGs.</title>
        <authorList>
            <person name="Montgomery K."/>
        </authorList>
    </citation>
    <scope>NUCLEOTIDE SEQUENCE [LARGE SCALE GENOMIC DNA]</scope>
    <source>
        <strain evidence="9">Mitchell_Peninsula_5</strain>
    </source>
</reference>
<feature type="transmembrane region" description="Helical" evidence="7">
    <location>
        <begin position="422"/>
        <end position="442"/>
    </location>
</feature>
<organism evidence="9 10">
    <name type="scientific">Candidatus Amunia macphersoniae</name>
    <dbReference type="NCBI Taxonomy" id="3127014"/>
    <lineage>
        <taxon>Bacteria</taxon>
        <taxon>Bacillati</taxon>
        <taxon>Candidatus Dormiibacterota</taxon>
        <taxon>Candidatus Dormibacteria</taxon>
        <taxon>Candidatus Aeolococcales</taxon>
        <taxon>Candidatus Aeolococcaceae</taxon>
        <taxon>Candidatus Amunia</taxon>
    </lineage>
</organism>
<comment type="subcellular location">
    <subcellularLocation>
        <location evidence="1">Cell membrane</location>
        <topology evidence="1">Multi-pass membrane protein</topology>
    </subcellularLocation>
</comment>
<dbReference type="AlphaFoldDB" id="A0A934KMX3"/>
<dbReference type="Pfam" id="PF02687">
    <property type="entry name" value="FtsX"/>
    <property type="match status" value="2"/>
</dbReference>
<keyword evidence="4 7" id="KW-1133">Transmembrane helix</keyword>
<proteinExistence type="inferred from homology"/>
<dbReference type="Proteomes" id="UP000614410">
    <property type="component" value="Unassembled WGS sequence"/>
</dbReference>
<evidence type="ECO:0000256" key="5">
    <source>
        <dbReference type="ARBA" id="ARBA00023136"/>
    </source>
</evidence>
<name>A0A934KMX3_9BACT</name>
<protein>
    <submittedName>
        <fullName evidence="9">ABC transporter permease</fullName>
    </submittedName>
</protein>
<dbReference type="InterPro" id="IPR003838">
    <property type="entry name" value="ABC3_permease_C"/>
</dbReference>
<feature type="domain" description="ABC3 transporter permease C-terminal" evidence="8">
    <location>
        <begin position="703"/>
        <end position="820"/>
    </location>
</feature>
<dbReference type="GO" id="GO:0005886">
    <property type="term" value="C:plasma membrane"/>
    <property type="evidence" value="ECO:0007669"/>
    <property type="project" value="UniProtKB-SubCell"/>
</dbReference>
<evidence type="ECO:0000256" key="3">
    <source>
        <dbReference type="ARBA" id="ARBA00022692"/>
    </source>
</evidence>
<feature type="transmembrane region" description="Helical" evidence="7">
    <location>
        <begin position="697"/>
        <end position="724"/>
    </location>
</feature>
<evidence type="ECO:0000313" key="10">
    <source>
        <dbReference type="Proteomes" id="UP000614410"/>
    </source>
</evidence>
<evidence type="ECO:0000259" key="8">
    <source>
        <dbReference type="Pfam" id="PF02687"/>
    </source>
</evidence>
<comment type="caution">
    <text evidence="9">The sequence shown here is derived from an EMBL/GenBank/DDBJ whole genome shotgun (WGS) entry which is preliminary data.</text>
</comment>
<evidence type="ECO:0000313" key="9">
    <source>
        <dbReference type="EMBL" id="MBJ7610602.1"/>
    </source>
</evidence>
<dbReference type="PANTHER" id="PTHR30572:SF4">
    <property type="entry name" value="ABC TRANSPORTER PERMEASE YTRF"/>
    <property type="match status" value="1"/>
</dbReference>
<keyword evidence="5 7" id="KW-0472">Membrane</keyword>
<accession>A0A934KMX3</accession>
<keyword evidence="2" id="KW-1003">Cell membrane</keyword>
<sequence length="828" mass="83359">MSLPWALALRAIRSRPLRALLNGLAVALGTAVVLGVAVTISGLNGQSQSAAQAAAGSSGLDVRVAAGTGLTADAAASLSTLPGVTNAVPLYQKRVIARLGSDDLSGTTVEVIAMRDGSVALRPLSLGSGRMPASTSHSEIVLDQGLAALLTTSAHSKPLVLGSVIQLTTNTGPDNFTIVGFSNGGGAAGFTRSGVYVTETSMLSQFRLGLRTAFVALHLQSGADPTHVADEVRSVVSAPVTTTDPVAGVGSPLGEVQPLLLLLTVLSIVVGAGATANSVALAASERRREVGLLRAAGASSQQVFRLFMLEVAIVAVAAIPVGLLAGVGLAALLEVRLTPADLPVPTLNLSAPQLLLAALAGAAAALLGGAIPALASGRRPILSGLRPHPGAERERVAAFPLSLSPIALLIGAVLFITGDGNAAAAATVLVIAGVLCALPVLAPWMARTVGLVASLFTPKAGAAARNLVRRRNRTALTISGLTISVASAVAVSALASGAVSGGNAWVNQLFNGNMLVRSPVAQTDAVQAKIAQAPGVRAALPLRFMSVESGSNAMAVTTIDTAYYQDGSALHVSSPARADALRAISGGAAILAPRGFATTHSWVVGSSVPLLTSKGTVSFLVAGIVDHSFPSGNGDESLIMDRHEAVSYFGSNASGFDDLDLVTGNASAAQTSAAQFGLSAVTLDDVRASTERSLNHALALLLAVAIVTLVMSMIAVVNTLMVNIRQGSRELSMMRAVGLDRSGARRLVLTEAALLAASGAVLGVLTGCAVVVGMLRAVTTPGFTPDFVFPVTAAVTVVGAVVAGSIIATVVPAIRVARASIVSAIRQD</sequence>
<feature type="transmembrane region" description="Helical" evidence="7">
    <location>
        <begin position="787"/>
        <end position="811"/>
    </location>
</feature>
<feature type="transmembrane region" description="Helical" evidence="7">
    <location>
        <begin position="475"/>
        <end position="499"/>
    </location>
</feature>
<feature type="transmembrane region" description="Helical" evidence="7">
    <location>
        <begin position="20"/>
        <end position="43"/>
    </location>
</feature>
<dbReference type="EMBL" id="JAEKNN010000068">
    <property type="protein sequence ID" value="MBJ7610602.1"/>
    <property type="molecule type" value="Genomic_DNA"/>
</dbReference>
<dbReference type="InterPro" id="IPR050250">
    <property type="entry name" value="Macrolide_Exporter_MacB"/>
</dbReference>
<feature type="domain" description="ABC3 transporter permease C-terminal" evidence="8">
    <location>
        <begin position="263"/>
        <end position="378"/>
    </location>
</feature>
<dbReference type="GO" id="GO:0022857">
    <property type="term" value="F:transmembrane transporter activity"/>
    <property type="evidence" value="ECO:0007669"/>
    <property type="project" value="TreeGrafter"/>
</dbReference>
<evidence type="ECO:0000256" key="6">
    <source>
        <dbReference type="ARBA" id="ARBA00038076"/>
    </source>
</evidence>